<evidence type="ECO:0000256" key="7">
    <source>
        <dbReference type="RuleBase" id="RU369079"/>
    </source>
</evidence>
<feature type="transmembrane region" description="Helical" evidence="7">
    <location>
        <begin position="159"/>
        <end position="179"/>
    </location>
</feature>
<keyword evidence="5 7" id="KW-1133">Transmembrane helix</keyword>
<evidence type="ECO:0000256" key="6">
    <source>
        <dbReference type="ARBA" id="ARBA00023136"/>
    </source>
</evidence>
<evidence type="ECO:0000313" key="9">
    <source>
        <dbReference type="EMBL" id="RST84405.1"/>
    </source>
</evidence>
<keyword evidence="10" id="KW-1185">Reference proteome</keyword>
<protein>
    <recommendedName>
        <fullName evidence="7">TRAP transporter small permease protein</fullName>
    </recommendedName>
</protein>
<dbReference type="GO" id="GO:0005886">
    <property type="term" value="C:plasma membrane"/>
    <property type="evidence" value="ECO:0007669"/>
    <property type="project" value="UniProtKB-SubCell"/>
</dbReference>
<feature type="transmembrane region" description="Helical" evidence="7">
    <location>
        <begin position="106"/>
        <end position="127"/>
    </location>
</feature>
<evidence type="ECO:0000256" key="2">
    <source>
        <dbReference type="ARBA" id="ARBA00022448"/>
    </source>
</evidence>
<keyword evidence="6 7" id="KW-0472">Membrane</keyword>
<dbReference type="EMBL" id="RWKW01000093">
    <property type="protein sequence ID" value="RST84405.1"/>
    <property type="molecule type" value="Genomic_DNA"/>
</dbReference>
<dbReference type="AlphaFoldDB" id="A0A3S0APZ8"/>
<comment type="subunit">
    <text evidence="7">The complex comprises the extracytoplasmic solute receptor protein and the two transmembrane proteins.</text>
</comment>
<evidence type="ECO:0000259" key="8">
    <source>
        <dbReference type="Pfam" id="PF04290"/>
    </source>
</evidence>
<name>A0A3S0APZ8_9HYPH</name>
<proteinExistence type="inferred from homology"/>
<feature type="domain" description="Tripartite ATP-independent periplasmic transporters DctQ component" evidence="8">
    <location>
        <begin position="43"/>
        <end position="180"/>
    </location>
</feature>
<dbReference type="Pfam" id="PF04290">
    <property type="entry name" value="DctQ"/>
    <property type="match status" value="1"/>
</dbReference>
<feature type="transmembrane region" description="Helical" evidence="7">
    <location>
        <begin position="32"/>
        <end position="57"/>
    </location>
</feature>
<dbReference type="OrthoDB" id="4250245at2"/>
<accession>A0A3S0APZ8</accession>
<organism evidence="9 10">
    <name type="scientific">Aquibium carbonis</name>
    <dbReference type="NCBI Taxonomy" id="2495581"/>
    <lineage>
        <taxon>Bacteria</taxon>
        <taxon>Pseudomonadati</taxon>
        <taxon>Pseudomonadota</taxon>
        <taxon>Alphaproteobacteria</taxon>
        <taxon>Hyphomicrobiales</taxon>
        <taxon>Phyllobacteriaceae</taxon>
        <taxon>Aquibium</taxon>
    </lineage>
</organism>
<comment type="function">
    <text evidence="7">Part of the tripartite ATP-independent periplasmic (TRAP) transport system.</text>
</comment>
<keyword evidence="4 7" id="KW-0812">Transmembrane</keyword>
<evidence type="ECO:0000256" key="1">
    <source>
        <dbReference type="ARBA" id="ARBA00004651"/>
    </source>
</evidence>
<dbReference type="GO" id="GO:0022857">
    <property type="term" value="F:transmembrane transporter activity"/>
    <property type="evidence" value="ECO:0007669"/>
    <property type="project" value="UniProtKB-UniRule"/>
</dbReference>
<evidence type="ECO:0000313" key="10">
    <source>
        <dbReference type="Proteomes" id="UP000278398"/>
    </source>
</evidence>
<evidence type="ECO:0000256" key="5">
    <source>
        <dbReference type="ARBA" id="ARBA00022989"/>
    </source>
</evidence>
<gene>
    <name evidence="9" type="ORF">EJC49_20945</name>
</gene>
<keyword evidence="2 7" id="KW-0813">Transport</keyword>
<keyword evidence="7" id="KW-0997">Cell inner membrane</keyword>
<comment type="subcellular location">
    <subcellularLocation>
        <location evidence="7">Cell inner membrane</location>
        <topology evidence="7">Multi-pass membrane protein</topology>
    </subcellularLocation>
    <subcellularLocation>
        <location evidence="1">Cell membrane</location>
        <topology evidence="1">Multi-pass membrane protein</topology>
    </subcellularLocation>
</comment>
<dbReference type="RefSeq" id="WP_126701874.1">
    <property type="nucleotide sequence ID" value="NZ_RWKW01000093.1"/>
</dbReference>
<sequence length="190" mass="20570">MRPETDIPSEDAPAPSREPLPLRLWNHGVDGLAALGTLMIVVLMGMIFADVLARNLIGGSLPLISELGALTLVMIVFLQLGTTVRNDRLARTEFFLDAVGARRPRLAAFVTGFWHLSGVAVCAGIAWSTWGILMRDLSARNFIGIPGVATMPTWPFRSLILLGIAVATLQFVVQAAIAFRRAAGRPERRA</sequence>
<evidence type="ECO:0000256" key="3">
    <source>
        <dbReference type="ARBA" id="ARBA00022475"/>
    </source>
</evidence>
<keyword evidence="3" id="KW-1003">Cell membrane</keyword>
<dbReference type="Proteomes" id="UP000278398">
    <property type="component" value="Unassembled WGS sequence"/>
</dbReference>
<evidence type="ECO:0000256" key="4">
    <source>
        <dbReference type="ARBA" id="ARBA00022692"/>
    </source>
</evidence>
<feature type="transmembrane region" description="Helical" evidence="7">
    <location>
        <begin position="63"/>
        <end position="85"/>
    </location>
</feature>
<comment type="caution">
    <text evidence="9">The sequence shown here is derived from an EMBL/GenBank/DDBJ whole genome shotgun (WGS) entry which is preliminary data.</text>
</comment>
<comment type="similarity">
    <text evidence="7">Belongs to the TRAP transporter small permease family.</text>
</comment>
<dbReference type="InterPro" id="IPR055348">
    <property type="entry name" value="DctQ"/>
</dbReference>
<reference evidence="9 10" key="1">
    <citation type="submission" date="2018-12" db="EMBL/GenBank/DDBJ databases">
        <title>Mesorhizobium carbonis sp. nov., isolated from coal mine water.</title>
        <authorList>
            <person name="Xin W."/>
            <person name="Xu Z."/>
            <person name="Xiang F."/>
            <person name="Zhang J."/>
            <person name="Xi L."/>
            <person name="Liu J."/>
        </authorList>
    </citation>
    <scope>NUCLEOTIDE SEQUENCE [LARGE SCALE GENOMIC DNA]</scope>
    <source>
        <strain evidence="9 10">B2.3</strain>
    </source>
</reference>